<dbReference type="InterPro" id="IPR036397">
    <property type="entry name" value="RNaseH_sf"/>
</dbReference>
<evidence type="ECO:0000259" key="1">
    <source>
        <dbReference type="Pfam" id="PF13456"/>
    </source>
</evidence>
<dbReference type="SUPFAM" id="SSF53098">
    <property type="entry name" value="Ribonuclease H-like"/>
    <property type="match status" value="1"/>
</dbReference>
<dbReference type="Proteomes" id="UP000813463">
    <property type="component" value="Chromosome 5"/>
</dbReference>
<proteinExistence type="predicted"/>
<feature type="domain" description="RNase H type-1" evidence="1">
    <location>
        <begin position="259"/>
        <end position="370"/>
    </location>
</feature>
<dbReference type="CDD" id="cd06222">
    <property type="entry name" value="RNase_H_like"/>
    <property type="match status" value="1"/>
</dbReference>
<dbReference type="Gene3D" id="3.30.420.10">
    <property type="entry name" value="Ribonuclease H-like superfamily/Ribonuclease H"/>
    <property type="match status" value="1"/>
</dbReference>
<protein>
    <recommendedName>
        <fullName evidence="5">RNase H type-1 domain-containing protein</fullName>
    </recommendedName>
</protein>
<reference evidence="4" key="2">
    <citation type="submission" date="2025-08" db="UniProtKB">
        <authorList>
            <consortium name="RefSeq"/>
        </authorList>
    </citation>
    <scope>IDENTIFICATION</scope>
    <source>
        <tissue evidence="4">Leaf</tissue>
    </source>
</reference>
<evidence type="ECO:0000313" key="4">
    <source>
        <dbReference type="RefSeq" id="XP_056685539.1"/>
    </source>
</evidence>
<dbReference type="InterPro" id="IPR012337">
    <property type="entry name" value="RNaseH-like_sf"/>
</dbReference>
<dbReference type="RefSeq" id="XP_056685539.1">
    <property type="nucleotide sequence ID" value="XM_056829561.1"/>
</dbReference>
<dbReference type="Pfam" id="PF13966">
    <property type="entry name" value="zf-RVT"/>
    <property type="match status" value="1"/>
</dbReference>
<keyword evidence="3" id="KW-1185">Reference proteome</keyword>
<accession>A0ABM3QQ88</accession>
<dbReference type="InterPro" id="IPR026960">
    <property type="entry name" value="RVT-Znf"/>
</dbReference>
<dbReference type="InterPro" id="IPR002156">
    <property type="entry name" value="RNaseH_domain"/>
</dbReference>
<organism evidence="3 4">
    <name type="scientific">Spinacia oleracea</name>
    <name type="common">Spinach</name>
    <dbReference type="NCBI Taxonomy" id="3562"/>
    <lineage>
        <taxon>Eukaryota</taxon>
        <taxon>Viridiplantae</taxon>
        <taxon>Streptophyta</taxon>
        <taxon>Embryophyta</taxon>
        <taxon>Tracheophyta</taxon>
        <taxon>Spermatophyta</taxon>
        <taxon>Magnoliopsida</taxon>
        <taxon>eudicotyledons</taxon>
        <taxon>Gunneridae</taxon>
        <taxon>Pentapetalae</taxon>
        <taxon>Caryophyllales</taxon>
        <taxon>Chenopodiaceae</taxon>
        <taxon>Chenopodioideae</taxon>
        <taxon>Anserineae</taxon>
        <taxon>Spinacia</taxon>
    </lineage>
</organism>
<evidence type="ECO:0008006" key="5">
    <source>
        <dbReference type="Google" id="ProtNLM"/>
    </source>
</evidence>
<dbReference type="PANTHER" id="PTHR47074">
    <property type="entry name" value="BNAC02G40300D PROTEIN"/>
    <property type="match status" value="1"/>
</dbReference>
<dbReference type="Pfam" id="PF13456">
    <property type="entry name" value="RVT_3"/>
    <property type="match status" value="1"/>
</dbReference>
<dbReference type="GeneID" id="110804263"/>
<evidence type="ECO:0000313" key="3">
    <source>
        <dbReference type="Proteomes" id="UP000813463"/>
    </source>
</evidence>
<sequence>MGEWTPGGRILSLPPSVEASKTTVREWRNEEGNGWALDELSTILTPNETEAIKAMKLAESEQEDLLSWPHTRNGVFSVRSAYHLEVQRKNGNVGPSVGDHNLDVWRKTWKALTPSRVKVTMWRALKNGLPTMNVLARRGLNVDCICPRCGEAPETVTHMALQCKEARLLWKLSPLRLDSQVANCSLMEWGEEFGKKCKMKGAWELAMMVVWQSWRARNLWVFERKTVDPVVQCAKMLGILGEYEAACTRDQPPSEPPTQVGLGMLVRDHVGDALMSAGESGCENLTVKHAEAKAVMFGLRYAFDAGCRALEVETDCQALATLLQAKSREISATQVLVNDILNLAKQFTYCSFGFNRRSCNSVAHSMAQAALHFEETLVWMEDCPPVVTPLVLADKILCE</sequence>
<name>A0ABM3QQ88_SPIOL</name>
<gene>
    <name evidence="4" type="primary">LOC110804263</name>
</gene>
<reference evidence="3" key="1">
    <citation type="journal article" date="2021" name="Nat. Commun.">
        <title>Genomic analyses provide insights into spinach domestication and the genetic basis of agronomic traits.</title>
        <authorList>
            <person name="Cai X."/>
            <person name="Sun X."/>
            <person name="Xu C."/>
            <person name="Sun H."/>
            <person name="Wang X."/>
            <person name="Ge C."/>
            <person name="Zhang Z."/>
            <person name="Wang Q."/>
            <person name="Fei Z."/>
            <person name="Jiao C."/>
            <person name="Wang Q."/>
        </authorList>
    </citation>
    <scope>NUCLEOTIDE SEQUENCE [LARGE SCALE GENOMIC DNA]</scope>
    <source>
        <strain evidence="3">cv. Varoflay</strain>
    </source>
</reference>
<dbReference type="PANTHER" id="PTHR47074:SF21">
    <property type="entry name" value="RNASE H TYPE-1 DOMAIN-CONTAINING PROTEIN"/>
    <property type="match status" value="1"/>
</dbReference>
<evidence type="ECO:0000259" key="2">
    <source>
        <dbReference type="Pfam" id="PF13966"/>
    </source>
</evidence>
<dbReference type="InterPro" id="IPR052929">
    <property type="entry name" value="RNase_H-like_EbsB-rel"/>
</dbReference>
<dbReference type="InterPro" id="IPR044730">
    <property type="entry name" value="RNase_H-like_dom_plant"/>
</dbReference>
<feature type="domain" description="Reverse transcriptase zinc-binding" evidence="2">
    <location>
        <begin position="76"/>
        <end position="170"/>
    </location>
</feature>